<feature type="domain" description="DEK-C" evidence="36">
    <location>
        <begin position="1782"/>
        <end position="1837"/>
    </location>
</feature>
<dbReference type="CDD" id="cd03703">
    <property type="entry name" value="aeIF5B_II"/>
    <property type="match status" value="1"/>
</dbReference>
<feature type="transmembrane region" description="Helical" evidence="32">
    <location>
        <begin position="1584"/>
        <end position="1605"/>
    </location>
</feature>
<keyword evidence="9" id="KW-0396">Initiation factor</keyword>
<keyword evidence="12 32" id="KW-0812">Transmembrane</keyword>
<dbReference type="SMART" id="SM01117">
    <property type="entry name" value="Cyt-b5"/>
    <property type="match status" value="2"/>
</dbReference>
<dbReference type="Pfam" id="PF11987">
    <property type="entry name" value="IF-2"/>
    <property type="match status" value="1"/>
</dbReference>
<dbReference type="Pfam" id="PF00173">
    <property type="entry name" value="Cyt-b5"/>
    <property type="match status" value="1"/>
</dbReference>
<comment type="caution">
    <text evidence="37">The sequence shown here is derived from an EMBL/GenBank/DDBJ whole genome shotgun (WGS) entry which is preliminary data.</text>
</comment>
<feature type="region of interest" description="Disordered" evidence="31">
    <location>
        <begin position="2140"/>
        <end position="2322"/>
    </location>
</feature>
<evidence type="ECO:0000256" key="32">
    <source>
        <dbReference type="SAM" id="Phobius"/>
    </source>
</evidence>
<dbReference type="GO" id="GO:0005525">
    <property type="term" value="F:GTP binding"/>
    <property type="evidence" value="ECO:0007669"/>
    <property type="project" value="UniProtKB-KW"/>
</dbReference>
<comment type="catalytic activity">
    <reaction evidence="29">
        <text>[(1-&gt;4)-N-acetyl-beta-D-glucosaminyl](n) + UDP-N-acetyl-alpha-D-glucosamine = [(1-&gt;4)-N-acetyl-beta-D-glucosaminyl](n+1) + UDP + H(+)</text>
        <dbReference type="Rhea" id="RHEA:16637"/>
        <dbReference type="Rhea" id="RHEA-COMP:9593"/>
        <dbReference type="Rhea" id="RHEA-COMP:9595"/>
        <dbReference type="ChEBI" id="CHEBI:15378"/>
        <dbReference type="ChEBI" id="CHEBI:17029"/>
        <dbReference type="ChEBI" id="CHEBI:57705"/>
        <dbReference type="ChEBI" id="CHEBI:58223"/>
        <dbReference type="EC" id="2.4.1.16"/>
    </reaction>
    <physiologicalReaction direction="left-to-right" evidence="29">
        <dbReference type="Rhea" id="RHEA:16638"/>
    </physiologicalReaction>
</comment>
<evidence type="ECO:0000256" key="6">
    <source>
        <dbReference type="ARBA" id="ARBA00013824"/>
    </source>
</evidence>
<dbReference type="CDD" id="cd01887">
    <property type="entry name" value="IF2_eIF5B"/>
    <property type="match status" value="1"/>
</dbReference>
<feature type="compositionally biased region" description="Basic and acidic residues" evidence="31">
    <location>
        <begin position="2013"/>
        <end position="2022"/>
    </location>
</feature>
<dbReference type="GO" id="GO:0003743">
    <property type="term" value="F:translation initiation factor activity"/>
    <property type="evidence" value="ECO:0007669"/>
    <property type="project" value="UniProtKB-KW"/>
</dbReference>
<evidence type="ECO:0000256" key="29">
    <source>
        <dbReference type="ARBA" id="ARBA00049510"/>
    </source>
</evidence>
<dbReference type="InterPro" id="IPR036037">
    <property type="entry name" value="MYSc_Myo17"/>
</dbReference>
<evidence type="ECO:0000256" key="25">
    <source>
        <dbReference type="ARBA" id="ARBA00032478"/>
    </source>
</evidence>
<comment type="subcellular location">
    <subcellularLocation>
        <location evidence="2">Cell membrane</location>
        <topology evidence="2">Multi-pass membrane protein</topology>
    </subcellularLocation>
    <subcellularLocation>
        <location evidence="1">Cytoplasm</location>
    </subcellularLocation>
</comment>
<keyword evidence="18 32" id="KW-1133">Transmembrane helix</keyword>
<dbReference type="NCBIfam" id="TIGR00231">
    <property type="entry name" value="small_GTP"/>
    <property type="match status" value="1"/>
</dbReference>
<keyword evidence="17" id="KW-0648">Protein biosynthesis</keyword>
<evidence type="ECO:0000256" key="5">
    <source>
        <dbReference type="ARBA" id="ARBA00012543"/>
    </source>
</evidence>
<feature type="binding site" evidence="30">
    <location>
        <begin position="95"/>
        <end position="102"/>
    </location>
    <ligand>
        <name>ATP</name>
        <dbReference type="ChEBI" id="CHEBI:30616"/>
    </ligand>
</feature>
<evidence type="ECO:0000256" key="2">
    <source>
        <dbReference type="ARBA" id="ARBA00004651"/>
    </source>
</evidence>
<evidence type="ECO:0000256" key="9">
    <source>
        <dbReference type="ARBA" id="ARBA00022540"/>
    </source>
</evidence>
<feature type="compositionally biased region" description="Basic and acidic residues" evidence="31">
    <location>
        <begin position="2247"/>
        <end position="2262"/>
    </location>
</feature>
<dbReference type="Pfam" id="PF14578">
    <property type="entry name" value="GTP_EFTU_D4"/>
    <property type="match status" value="1"/>
</dbReference>
<feature type="compositionally biased region" description="Acidic residues" evidence="31">
    <location>
        <begin position="2219"/>
        <end position="2231"/>
    </location>
</feature>
<feature type="transmembrane region" description="Helical" evidence="32">
    <location>
        <begin position="874"/>
        <end position="893"/>
    </location>
</feature>
<evidence type="ECO:0000256" key="15">
    <source>
        <dbReference type="ARBA" id="ARBA00022801"/>
    </source>
</evidence>
<feature type="domain" description="Cytochrome b5 heme-binding" evidence="33">
    <location>
        <begin position="937"/>
        <end position="996"/>
    </location>
</feature>
<evidence type="ECO:0000256" key="22">
    <source>
        <dbReference type="ARBA" id="ARBA00023175"/>
    </source>
</evidence>
<dbReference type="Pfam" id="PF08766">
    <property type="entry name" value="DEK_C"/>
    <property type="match status" value="1"/>
</dbReference>
<dbReference type="EC" id="3.6.5.3" evidence="4"/>
<dbReference type="InterPro" id="IPR029459">
    <property type="entry name" value="EFTU-type"/>
</dbReference>
<dbReference type="Gene3D" id="1.10.10.60">
    <property type="entry name" value="Homeodomain-like"/>
    <property type="match status" value="1"/>
</dbReference>
<feature type="region of interest" description="Disordered" evidence="31">
    <location>
        <begin position="1868"/>
        <end position="1890"/>
    </location>
</feature>
<dbReference type="GO" id="GO:0046872">
    <property type="term" value="F:metal ion binding"/>
    <property type="evidence" value="ECO:0007669"/>
    <property type="project" value="UniProtKB-KW"/>
</dbReference>
<dbReference type="InterPro" id="IPR005225">
    <property type="entry name" value="Small_GTP-bd"/>
</dbReference>
<evidence type="ECO:0000259" key="33">
    <source>
        <dbReference type="PROSITE" id="PS50255"/>
    </source>
</evidence>
<dbReference type="InterPro" id="IPR015760">
    <property type="entry name" value="TIF_IF2"/>
</dbReference>
<dbReference type="EMBL" id="QGDH01000114">
    <property type="protein sequence ID" value="RAR06564.1"/>
    <property type="molecule type" value="Genomic_DNA"/>
</dbReference>
<dbReference type="GO" id="GO:0005524">
    <property type="term" value="F:ATP binding"/>
    <property type="evidence" value="ECO:0007669"/>
    <property type="project" value="UniProtKB-UniRule"/>
</dbReference>
<evidence type="ECO:0000256" key="16">
    <source>
        <dbReference type="ARBA" id="ARBA00022840"/>
    </source>
</evidence>
<dbReference type="GO" id="GO:0003924">
    <property type="term" value="F:GTPase activity"/>
    <property type="evidence" value="ECO:0007669"/>
    <property type="project" value="InterPro"/>
</dbReference>
<dbReference type="SUPFAM" id="SSF52156">
    <property type="entry name" value="Initiation factor IF2/eIF5b, domain 3"/>
    <property type="match status" value="1"/>
</dbReference>
<dbReference type="Gene3D" id="3.40.50.10050">
    <property type="entry name" value="Translation initiation factor IF- 2, domain 3"/>
    <property type="match status" value="1"/>
</dbReference>
<dbReference type="SUPFAM" id="SSF53448">
    <property type="entry name" value="Nucleotide-diphospho-sugar transferases"/>
    <property type="match status" value="1"/>
</dbReference>
<keyword evidence="13" id="KW-0479">Metal-binding</keyword>
<evidence type="ECO:0000259" key="36">
    <source>
        <dbReference type="PROSITE" id="PS51998"/>
    </source>
</evidence>
<keyword evidence="24 30" id="KW-0009">Actin-binding</keyword>
<dbReference type="PANTHER" id="PTHR43381:SF4">
    <property type="entry name" value="EUKARYOTIC TRANSLATION INITIATION FACTOR 5B"/>
    <property type="match status" value="1"/>
</dbReference>
<dbReference type="FunFam" id="3.40.50.10050:FF:000002">
    <property type="entry name" value="Eukaryotic translation initiation factor 5B"/>
    <property type="match status" value="1"/>
</dbReference>
<dbReference type="InterPro" id="IPR027417">
    <property type="entry name" value="P-loop_NTPase"/>
</dbReference>
<evidence type="ECO:0000256" key="23">
    <source>
        <dbReference type="ARBA" id="ARBA00023180"/>
    </source>
</evidence>
<dbReference type="InterPro" id="IPR001609">
    <property type="entry name" value="Myosin_head_motor_dom-like"/>
</dbReference>
<evidence type="ECO:0000256" key="18">
    <source>
        <dbReference type="ARBA" id="ARBA00022989"/>
    </source>
</evidence>
<feature type="compositionally biased region" description="Basic and acidic residues" evidence="31">
    <location>
        <begin position="2057"/>
        <end position="2126"/>
    </location>
</feature>
<evidence type="ECO:0000256" key="14">
    <source>
        <dbReference type="ARBA" id="ARBA00022741"/>
    </source>
</evidence>
<feature type="compositionally biased region" description="Basic and acidic residues" evidence="31">
    <location>
        <begin position="2300"/>
        <end position="2322"/>
    </location>
</feature>
<dbReference type="PANTHER" id="PTHR43381">
    <property type="entry name" value="TRANSLATION INITIATION FACTOR IF-2-RELATED"/>
    <property type="match status" value="1"/>
</dbReference>
<comment type="similarity">
    <text evidence="30">Belongs to the TRAFAC class myosin-kinesin ATPase superfamily. Myosin family.</text>
</comment>
<feature type="compositionally biased region" description="Acidic residues" evidence="31">
    <location>
        <begin position="1881"/>
        <end position="1890"/>
    </location>
</feature>
<feature type="compositionally biased region" description="Acidic residues" evidence="31">
    <location>
        <begin position="2276"/>
        <end position="2292"/>
    </location>
</feature>
<dbReference type="Gene3D" id="3.40.850.10">
    <property type="entry name" value="Kinesin motor domain"/>
    <property type="match status" value="1"/>
</dbReference>
<keyword evidence="38" id="KW-1185">Reference proteome</keyword>
<dbReference type="GO" id="GO:0005886">
    <property type="term" value="C:plasma membrane"/>
    <property type="evidence" value="ECO:0007669"/>
    <property type="project" value="UniProtKB-SubCell"/>
</dbReference>
<name>A0A364MXM6_STELY</name>
<dbReference type="PROSITE" id="PS51998">
    <property type="entry name" value="DEK_C"/>
    <property type="match status" value="1"/>
</dbReference>
<evidence type="ECO:0000256" key="26">
    <source>
        <dbReference type="ARBA" id="ARBA00046327"/>
    </source>
</evidence>
<dbReference type="Pfam" id="PF00063">
    <property type="entry name" value="Myosin_head"/>
    <property type="match status" value="1"/>
</dbReference>
<keyword evidence="11 37" id="KW-0808">Transferase</keyword>
<keyword evidence="14 30" id="KW-0547">Nucleotide-binding</keyword>
<dbReference type="Pfam" id="PF03142">
    <property type="entry name" value="Chitin_synth_2"/>
    <property type="match status" value="1"/>
</dbReference>
<dbReference type="FunFam" id="1.20.58.530:FF:000017">
    <property type="entry name" value="Chitin synthase ChsE"/>
    <property type="match status" value="1"/>
</dbReference>
<dbReference type="PROSITE" id="PS50255">
    <property type="entry name" value="CYTOCHROME_B5_2"/>
    <property type="match status" value="1"/>
</dbReference>
<feature type="region of interest" description="Disordered" evidence="31">
    <location>
        <begin position="1902"/>
        <end position="2126"/>
    </location>
</feature>
<dbReference type="EC" id="2.4.1.16" evidence="5"/>
<dbReference type="STRING" id="183478.A0A364MXM6"/>
<dbReference type="InterPro" id="IPR000795">
    <property type="entry name" value="T_Tr_GTP-bd_dom"/>
</dbReference>
<feature type="transmembrane region" description="Helical" evidence="32">
    <location>
        <begin position="1186"/>
        <end position="1208"/>
    </location>
</feature>
<evidence type="ECO:0000256" key="4">
    <source>
        <dbReference type="ARBA" id="ARBA00011986"/>
    </source>
</evidence>
<dbReference type="Gene3D" id="1.20.58.530">
    <property type="match status" value="1"/>
</dbReference>
<dbReference type="InterPro" id="IPR023115">
    <property type="entry name" value="TIF_IF2_dom3"/>
</dbReference>
<dbReference type="SUPFAM" id="SSF52540">
    <property type="entry name" value="P-loop containing nucleoside triphosphate hydrolases"/>
    <property type="match status" value="2"/>
</dbReference>
<dbReference type="FunFam" id="2.40.30.10:FF:000013">
    <property type="entry name" value="eukaryotic translation initiation factor 5B"/>
    <property type="match status" value="1"/>
</dbReference>
<feature type="compositionally biased region" description="Basic and acidic residues" evidence="31">
    <location>
        <begin position="1964"/>
        <end position="2002"/>
    </location>
</feature>
<keyword evidence="20" id="KW-0342">GTP-binding</keyword>
<feature type="domain" description="Myosin motor" evidence="34">
    <location>
        <begin position="1"/>
        <end position="773"/>
    </location>
</feature>
<dbReference type="InterPro" id="IPR036961">
    <property type="entry name" value="Kinesin_motor_dom_sf"/>
</dbReference>
<keyword evidence="15 37" id="KW-0378">Hydrolase</keyword>
<accession>A0A364MXM6</accession>
<evidence type="ECO:0000259" key="35">
    <source>
        <dbReference type="PROSITE" id="PS51722"/>
    </source>
</evidence>
<feature type="transmembrane region" description="Helical" evidence="32">
    <location>
        <begin position="1611"/>
        <end position="1632"/>
    </location>
</feature>
<dbReference type="InterPro" id="IPR009000">
    <property type="entry name" value="Transl_B-barrel_sf"/>
</dbReference>
<feature type="compositionally biased region" description="Low complexity" evidence="31">
    <location>
        <begin position="2023"/>
        <end position="2041"/>
    </location>
</feature>
<feature type="transmembrane region" description="Helical" evidence="32">
    <location>
        <begin position="914"/>
        <end position="933"/>
    </location>
</feature>
<dbReference type="GO" id="GO:0016459">
    <property type="term" value="C:myosin complex"/>
    <property type="evidence" value="ECO:0007669"/>
    <property type="project" value="UniProtKB-KW"/>
</dbReference>
<feature type="region of interest" description="Actin-binding" evidence="30">
    <location>
        <begin position="654"/>
        <end position="676"/>
    </location>
</feature>
<feature type="transmembrane region" description="Helical" evidence="32">
    <location>
        <begin position="1639"/>
        <end position="1664"/>
    </location>
</feature>
<evidence type="ECO:0000256" key="24">
    <source>
        <dbReference type="ARBA" id="ARBA00023203"/>
    </source>
</evidence>
<evidence type="ECO:0000256" key="7">
    <source>
        <dbReference type="ARBA" id="ARBA00022475"/>
    </source>
</evidence>
<gene>
    <name evidence="37" type="ORF">DDE83_006899</name>
</gene>
<dbReference type="InterPro" id="IPR029044">
    <property type="entry name" value="Nucleotide-diphossugar_trans"/>
</dbReference>
<evidence type="ECO:0000256" key="28">
    <source>
        <dbReference type="ARBA" id="ARBA00048107"/>
    </source>
</evidence>
<dbReference type="GO" id="GO:0005739">
    <property type="term" value="C:mitochondrion"/>
    <property type="evidence" value="ECO:0007669"/>
    <property type="project" value="TreeGrafter"/>
</dbReference>
<keyword evidence="16 30" id="KW-0067">ATP-binding</keyword>
<dbReference type="Gene3D" id="3.10.120.10">
    <property type="entry name" value="Cytochrome b5-like heme/steroid binding domain"/>
    <property type="match status" value="2"/>
</dbReference>
<dbReference type="SMART" id="SM00242">
    <property type="entry name" value="MYSc"/>
    <property type="match status" value="1"/>
</dbReference>
<dbReference type="SUPFAM" id="SSF55856">
    <property type="entry name" value="Cytochrome b5-like heme/steroid binding domain"/>
    <property type="match status" value="1"/>
</dbReference>
<dbReference type="Pfam" id="PF00009">
    <property type="entry name" value="GTP_EFTU"/>
    <property type="match status" value="1"/>
</dbReference>
<feature type="domain" description="Tr-type G" evidence="35">
    <location>
        <begin position="2327"/>
        <end position="2545"/>
    </location>
</feature>
<evidence type="ECO:0000256" key="31">
    <source>
        <dbReference type="SAM" id="MobiDB-lite"/>
    </source>
</evidence>
<evidence type="ECO:0000256" key="1">
    <source>
        <dbReference type="ARBA" id="ARBA00004496"/>
    </source>
</evidence>
<keyword evidence="19 30" id="KW-0518">Myosin</keyword>
<evidence type="ECO:0000256" key="21">
    <source>
        <dbReference type="ARBA" id="ARBA00023136"/>
    </source>
</evidence>
<dbReference type="Proteomes" id="UP000249619">
    <property type="component" value="Unassembled WGS sequence"/>
</dbReference>
<dbReference type="InterPro" id="IPR001199">
    <property type="entry name" value="Cyt_B5-like_heme/steroid-bd"/>
</dbReference>
<dbReference type="Gene3D" id="2.40.30.10">
    <property type="entry name" value="Translation factors"/>
    <property type="match status" value="2"/>
</dbReference>
<evidence type="ECO:0000313" key="37">
    <source>
        <dbReference type="EMBL" id="RAR06564.1"/>
    </source>
</evidence>
<dbReference type="SUPFAM" id="SSF50447">
    <property type="entry name" value="Translation proteins"/>
    <property type="match status" value="1"/>
</dbReference>
<proteinExistence type="inferred from homology"/>
<dbReference type="FunFam" id="3.10.120.10:FF:000019">
    <property type="entry name" value="Chitin synthase ChsE"/>
    <property type="match status" value="1"/>
</dbReference>
<dbReference type="CDD" id="cd14879">
    <property type="entry name" value="MYSc_Myo17"/>
    <property type="match status" value="1"/>
</dbReference>
<feature type="region of interest" description="Disordered" evidence="31">
    <location>
        <begin position="1"/>
        <end position="22"/>
    </location>
</feature>
<keyword evidence="7" id="KW-1003">Cell membrane</keyword>
<dbReference type="Gene3D" id="1.10.10.820">
    <property type="match status" value="1"/>
</dbReference>
<dbReference type="GO" id="GO:0003779">
    <property type="term" value="F:actin binding"/>
    <property type="evidence" value="ECO:0007669"/>
    <property type="project" value="UniProtKB-KW"/>
</dbReference>
<evidence type="ECO:0000256" key="19">
    <source>
        <dbReference type="ARBA" id="ARBA00023123"/>
    </source>
</evidence>
<dbReference type="GO" id="GO:0004100">
    <property type="term" value="F:chitin synthase activity"/>
    <property type="evidence" value="ECO:0007669"/>
    <property type="project" value="UniProtKB-EC"/>
</dbReference>
<evidence type="ECO:0000256" key="11">
    <source>
        <dbReference type="ARBA" id="ARBA00022679"/>
    </source>
</evidence>
<evidence type="ECO:0000259" key="34">
    <source>
        <dbReference type="PROSITE" id="PS51456"/>
    </source>
</evidence>
<evidence type="ECO:0000256" key="12">
    <source>
        <dbReference type="ARBA" id="ARBA00022692"/>
    </source>
</evidence>
<sequence length="2921" mass="324875">MASNPIQNPSLPSLPQHQQNDTGLTSALASRYHAHLPIASLSSQGIVAINTCTDSSLGVDGGKEGSAHQAAEDLSQRAYMRLGQRSEDQAIVFLGESGSGKTTIRGHMLRSFLSYSSTPLSKKIEHANFIFDAFTTTKSLTTPQASKSGLLLELQYNTATANHATLLGAQFLAHRLERSRIASVPTGERTYHVLYYLLAGTSINEKKHLSLDALGADGSNNRASLGASKRWRYLGHPTQLKVGIDDTKGFADFKTALRRLEFGKESIAGICEVMATILHIGQLEFEMGQNTTPAPDESGGYSHEGGESITMVKNKEALVPIAQFLGVSIPDLEQSLRYKSKTLYRERVTVMLDPKGARANADELARSLYSLLVTWVMEQMNSRISVPSEHISNTVSLVDFPGFANFAATGSALDQLLNNTANESLISFCQESFFQRQIQELEAEEISLPPMAFYDNTAVKTGLMKPGNGLLSILDDQMRRGKTDMQFLEAIRKRFDGKNQAIVPGSLTVVQPGSNFPTPNTSPTFTIRHFTGDVDYSVEGLLEENAELISGDMMHLLKTAQAPFVQQLFGQEALQKMSHPKEKSTIVQATVSSKPTRQPSMAKRKADKTGRFGRQLNVFDEDAISDVESNVSGTKKPGDSPKQTGAAGQFISSLRTIESTMRKANAYFIFCLKPNDRRIANQFDSKCVRQQVQALGIAEISQRLRVADYSIFMPFAEFLGLAQTDLAIVGSDKEKAEMVLDQKPWRENEVRVGATGVFLSEKCWLEIANISGVTPYARGAGDSNDNLLTPDAGRSFGDVRAGLLSPSPGAYYDDKNGAYFGARDIDARSEAPSGVTNGDMFHGLEQPKALDEKAEDAKLEELETVPVSSSRKRWVFIVYVMTWLIPDFAIRLIGRIKRKDVRMAWREKLAINMIIWWSCAFVIFLMIGFPKVICPTQHVYSAAELTSYDGKDNNDAYVAIRGVVYNLGDFIPHHYPSIVPQRNLEKYAGKDATNLFPVQVSALCLDKNGERINDAVQLNYKSSNYTDSRVNNLISNTDLNAQYHDFRTFTNDSRPDWWYEQQMFLKANYMKGRVGYSPEYLKTLGEKSNAIAYMHGKVYDLTDYIPGGRELKYPVGREPNDNTNVDTNFLDEAVVDIFRVQAGKDISKYWDNLNLDVQAKANMETCLNNLFYVGDVDTRNSARCQFATYFLLAISILLVTIIGFKFLAALQFSRKTAPENIDKFIIATVPAYTEDEDSLRRAIDSAARMKYDDKRKLLVIVCDGMIIGQGNDKPTPRIVLDILGVPEATDPDPLSFESLGEGQRQHNMGKCYSGLYEVHGHIVPFLVIVKVGKPSEVSKPGNRGKRDSQIVLMRFLNRVHYNLPMSPLELEMHHQIRNIIGVNPTFYEFLLQIDADTEVASDAATRFVAAFLHDTRLLAICGETALSNAKSSFVTMMQVYEYFISHNLTKAFESLFGSVTCLPGCFTMYRIRAAESGKPLFVSKEVVEAYQEIRVDTLHTKNLLHLGEDRFLTTLLIKFHPKYKTKYTMRAHAWTVAPDSWSVFMSQRRRWINSTVHNLVELIPLQQLCGFCCFSMRFIVFMDLLSTVVQPVIVVYIGYLVYTVVYTPDVVPVTAFILLGAIYGLQAIIFIVRRKWEMIGWMIIYIFATPIFSFCLPLYSFWFMDDFSWGNTRLITGEKGQKVVVSDEGKFDPSVIPKKRWEEYQAEMWEQHTIRDDRSEVSGYTYATRKPFGSASVAGSEYGGMPPSRSMSHLNLPRYDNHSRLSVAQSGYGMDSMEMSNLPSDEAILVEIKDILSKSDLMNVTKKQIKGELEQRFGCDLTLKKQFIGSAVESLLISVPRYTTLTMPPKKKGNKKAQNDDWEAELGESVAPQDSPAAEPQPEDAAADDDVAGGGLMAALAKRGKKKNKKGANPDVQGEDPPGDGANGGFQDKAPQEGGFGDDDEDDVFAGNYGKKKGKGGAAKAEEPVEEKNDEAPRVKTKAEKEKEKKEKEKQRKKELAAKKKASGPAKAEPAKPAESKPEVAAPAAATPAPDAAPAAGGKKKKLNPALAALQKQQEERKKREEEIARAEAEEKERLLELERQEAEEQKRKEEAKALKKQKEKEKIEQLKKEGKYMTKAQKEAKAKNELRLQQLLEQGGAKVAGLTDEADKKKKPVYDDRKKKRKGESQKEKEAREAEEAAKKMEELKLAEEQAAKAAEAAEKARLDAEAKKGEDGNSADDWEAQADELDGVKDSWDVDTDEEEERKASEKKAKEEKAAAEKAATAEQTKDSGSDSDSEDDSDDSSEDEQGTATQRAEAARKAAAAERRKQAHEEALAARSKDNLRSPICCILGHVDTGKTKLLDKIRSTNVQEGEAGGITQQIGATYFPVEALQKKTAVVNKDNDFVFNVPGLLVIDTPGHESFTNLRSRGSSLCNIAILVIDIMHGLEPQTIESMKLLRDRRTPFIVALNKIDRLFGWKKIDNNGFQDSLSLQKPSVQSEFEERWNFVRTQLQEQGFNSELFFKNKSMSKYVSVCPTSAHTGEGIPDMIKLIVKLTQERLTNNLMYLTEVECTVLEVKVIEGLGTTIDVVLSNGVLHEGDRIVLCGNPEPIVTNIRALLTPAEMKELRVKSQYVHNKEVKAAMGIKIAADGLDQAIAGSRLLVVGPDDDEEDLMDEVMGDLAHLLSKVSKTGRGVSVQASTLGSLEALLEFLRVSKIPVSTISIGPVFRKDVLRAGTMLEKAKEYAVMLCFDVKVDKEAKAYADEIGVKIFEADIIYHLFDKFTAHMKQLEEQRKEESKMLAVFPCVLKPVAVFNKTNPIIIGVDVTEGALRMTTPICAIKKNAATGTRELVQLGRVTSIERDHKPMQICKKGQPSVAVKIEANSQPMYGRHLEEDDMLYSAVSRKSIDTLKEFFRSDVSQDEWKLIVQLKQLFDIQ</sequence>
<keyword evidence="10" id="KW-0328">Glycosyltransferase</keyword>
<evidence type="ECO:0000256" key="3">
    <source>
        <dbReference type="ARBA" id="ARBA00007733"/>
    </source>
</evidence>
<dbReference type="PROSITE" id="PS51722">
    <property type="entry name" value="G_TR_2"/>
    <property type="match status" value="1"/>
</dbReference>
<evidence type="ECO:0000256" key="17">
    <source>
        <dbReference type="ARBA" id="ARBA00022917"/>
    </source>
</evidence>
<feature type="compositionally biased region" description="Basic and acidic residues" evidence="31">
    <location>
        <begin position="2150"/>
        <end position="2217"/>
    </location>
</feature>
<evidence type="ECO:0000256" key="20">
    <source>
        <dbReference type="ARBA" id="ARBA00023134"/>
    </source>
</evidence>
<dbReference type="InterPro" id="IPR036400">
    <property type="entry name" value="Cyt_B5-like_heme/steroid_sf"/>
</dbReference>
<evidence type="ECO:0000313" key="38">
    <source>
        <dbReference type="Proteomes" id="UP000249619"/>
    </source>
</evidence>
<comment type="similarity">
    <text evidence="3">Belongs to the TRAFAC class translation factor GTPase superfamily. Classic translation factor GTPase family. IF-2 subfamily.</text>
</comment>
<evidence type="ECO:0000256" key="27">
    <source>
        <dbReference type="ARBA" id="ARBA00046342"/>
    </source>
</evidence>
<feature type="region of interest" description="Disordered" evidence="31">
    <location>
        <begin position="628"/>
        <end position="647"/>
    </location>
</feature>
<evidence type="ECO:0000256" key="8">
    <source>
        <dbReference type="ARBA" id="ARBA00022490"/>
    </source>
</evidence>
<dbReference type="FunFam" id="2.40.30.10:FF:000026">
    <property type="entry name" value="Eukaryotic translation initiation factor 5B"/>
    <property type="match status" value="1"/>
</dbReference>
<dbReference type="NCBIfam" id="NF003078">
    <property type="entry name" value="PRK04004.1"/>
    <property type="match status" value="1"/>
</dbReference>
<keyword evidence="22 30" id="KW-0505">Motor protein</keyword>
<comment type="similarity">
    <text evidence="26">In the C-terminal section; belongs to the chitin synthase family. Class V subfamily.</text>
</comment>
<protein>
    <recommendedName>
        <fullName evidence="6">Eukaryotic translation initiation factor 5B</fullName>
        <ecNumber evidence="5">2.4.1.16</ecNumber>
        <ecNumber evidence="4">3.6.5.3</ecNumber>
    </recommendedName>
    <alternativeName>
        <fullName evidence="25">Translation initiation factor IF-2</fullName>
    </alternativeName>
</protein>
<comment type="catalytic activity">
    <reaction evidence="28">
        <text>GTP + H2O = GDP + phosphate + H(+)</text>
        <dbReference type="Rhea" id="RHEA:19669"/>
        <dbReference type="ChEBI" id="CHEBI:15377"/>
        <dbReference type="ChEBI" id="CHEBI:15378"/>
        <dbReference type="ChEBI" id="CHEBI:37565"/>
        <dbReference type="ChEBI" id="CHEBI:43474"/>
        <dbReference type="ChEBI" id="CHEBI:58189"/>
        <dbReference type="EC" id="3.6.5.3"/>
    </reaction>
</comment>
<dbReference type="InterPro" id="IPR014876">
    <property type="entry name" value="DEK_C"/>
</dbReference>
<evidence type="ECO:0000256" key="10">
    <source>
        <dbReference type="ARBA" id="ARBA00022676"/>
    </source>
</evidence>
<reference evidence="38" key="1">
    <citation type="submission" date="2018-05" db="EMBL/GenBank/DDBJ databases">
        <title>Draft genome sequence of Stemphylium lycopersici strain CIDEFI 213.</title>
        <authorList>
            <person name="Medina R."/>
            <person name="Franco M.E.E."/>
            <person name="Lucentini C.G."/>
            <person name="Saparrat M.C.N."/>
            <person name="Balatti P.A."/>
        </authorList>
    </citation>
    <scope>NUCLEOTIDE SEQUENCE [LARGE SCALE GENOMIC DNA]</scope>
    <source>
        <strain evidence="38">CIDEFI 213</strain>
    </source>
</reference>
<dbReference type="InterPro" id="IPR036925">
    <property type="entry name" value="TIF_IF2_dom3_sf"/>
</dbReference>
<dbReference type="Gene3D" id="3.40.50.300">
    <property type="entry name" value="P-loop containing nucleotide triphosphate hydrolases"/>
    <property type="match status" value="1"/>
</dbReference>
<dbReference type="SUPFAM" id="SSF109715">
    <property type="entry name" value="DEK C-terminal domain"/>
    <property type="match status" value="1"/>
</dbReference>
<evidence type="ECO:0000256" key="13">
    <source>
        <dbReference type="ARBA" id="ARBA00022723"/>
    </source>
</evidence>
<dbReference type="Gene3D" id="1.20.120.720">
    <property type="entry name" value="Myosin VI head, motor domain, U50 subdomain"/>
    <property type="match status" value="1"/>
</dbReference>
<dbReference type="FunFam" id="1.10.10.820:FF:000012">
    <property type="entry name" value="Chitin synthase ChsE"/>
    <property type="match status" value="1"/>
</dbReference>
<dbReference type="PRINTS" id="PR00315">
    <property type="entry name" value="ELONGATNFCT"/>
</dbReference>
<evidence type="ECO:0000256" key="30">
    <source>
        <dbReference type="PROSITE-ProRule" id="PRU00782"/>
    </source>
</evidence>
<dbReference type="PROSITE" id="PS51456">
    <property type="entry name" value="MYOSIN_MOTOR"/>
    <property type="match status" value="1"/>
</dbReference>
<organism evidence="37 38">
    <name type="scientific">Stemphylium lycopersici</name>
    <name type="common">Tomato gray leaf spot disease fungus</name>
    <name type="synonym">Thyrospora lycopersici</name>
    <dbReference type="NCBI Taxonomy" id="183478"/>
    <lineage>
        <taxon>Eukaryota</taxon>
        <taxon>Fungi</taxon>
        <taxon>Dikarya</taxon>
        <taxon>Ascomycota</taxon>
        <taxon>Pezizomycotina</taxon>
        <taxon>Dothideomycetes</taxon>
        <taxon>Pleosporomycetidae</taxon>
        <taxon>Pleosporales</taxon>
        <taxon>Pleosporineae</taxon>
        <taxon>Pleosporaceae</taxon>
        <taxon>Stemphylium</taxon>
    </lineage>
</organism>
<keyword evidence="23" id="KW-0325">Glycoprotein</keyword>
<dbReference type="GO" id="GO:0003774">
    <property type="term" value="F:cytoskeletal motor activity"/>
    <property type="evidence" value="ECO:0007669"/>
    <property type="project" value="UniProtKB-UniRule"/>
</dbReference>
<dbReference type="FunFam" id="3.40.850.10:FF:000055">
    <property type="entry name" value="Chitin synthase ChsE"/>
    <property type="match status" value="1"/>
</dbReference>
<keyword evidence="8" id="KW-0963">Cytoplasm</keyword>
<keyword evidence="21 32" id="KW-0472">Membrane</keyword>
<dbReference type="FunFam" id="3.40.50.300:FF:000112">
    <property type="entry name" value="Eukaryotic translation initiation factor 5B"/>
    <property type="match status" value="1"/>
</dbReference>
<comment type="similarity">
    <text evidence="27">In the N-terminal section; belongs to the TRAFAC class myosin-kinesin ATPase superfamily. Myosin family.</text>
</comment>